<protein>
    <submittedName>
        <fullName evidence="1">REPAT32 protein</fullName>
    </submittedName>
</protein>
<name>A0A212EUW8_DANPL</name>
<dbReference type="Pfam" id="PF15868">
    <property type="entry name" value="MBF2"/>
    <property type="match status" value="1"/>
</dbReference>
<sequence>MLVNFRQASPVNLVTNFNGQVSAVCAKSVIVGQVGEYNARKIYEKTVEAGGIPLIKREQEIYFEYPVGDQKIKGIAIRDLDNGLAEPSINRGGIGFPFVNIKLKSERGSGYRYLIEIYA</sequence>
<keyword evidence="2" id="KW-1185">Reference proteome</keyword>
<evidence type="ECO:0000313" key="1">
    <source>
        <dbReference type="EMBL" id="OWR45279.1"/>
    </source>
</evidence>
<dbReference type="InParanoid" id="A0A212EUW8"/>
<dbReference type="AlphaFoldDB" id="A0A212EUW8"/>
<organism evidence="1 2">
    <name type="scientific">Danaus plexippus plexippus</name>
    <dbReference type="NCBI Taxonomy" id="278856"/>
    <lineage>
        <taxon>Eukaryota</taxon>
        <taxon>Metazoa</taxon>
        <taxon>Ecdysozoa</taxon>
        <taxon>Arthropoda</taxon>
        <taxon>Hexapoda</taxon>
        <taxon>Insecta</taxon>
        <taxon>Pterygota</taxon>
        <taxon>Neoptera</taxon>
        <taxon>Endopterygota</taxon>
        <taxon>Lepidoptera</taxon>
        <taxon>Glossata</taxon>
        <taxon>Ditrysia</taxon>
        <taxon>Papilionoidea</taxon>
        <taxon>Nymphalidae</taxon>
        <taxon>Danainae</taxon>
        <taxon>Danaini</taxon>
        <taxon>Danaina</taxon>
        <taxon>Danaus</taxon>
        <taxon>Danaus</taxon>
    </lineage>
</organism>
<dbReference type="KEGG" id="dpl:KGM_211538"/>
<dbReference type="EMBL" id="AGBW02012289">
    <property type="protein sequence ID" value="OWR45279.1"/>
    <property type="molecule type" value="Genomic_DNA"/>
</dbReference>
<proteinExistence type="predicted"/>
<dbReference type="Proteomes" id="UP000007151">
    <property type="component" value="Unassembled WGS sequence"/>
</dbReference>
<comment type="caution">
    <text evidence="1">The sequence shown here is derived from an EMBL/GenBank/DDBJ whole genome shotgun (WGS) entry which is preliminary data.</text>
</comment>
<accession>A0A212EUW8</accession>
<gene>
    <name evidence="1" type="ORF">KGM_211538</name>
</gene>
<reference evidence="1 2" key="1">
    <citation type="journal article" date="2011" name="Cell">
        <title>The monarch butterfly genome yields insights into long-distance migration.</title>
        <authorList>
            <person name="Zhan S."/>
            <person name="Merlin C."/>
            <person name="Boore J.L."/>
            <person name="Reppert S.M."/>
        </authorList>
    </citation>
    <scope>NUCLEOTIDE SEQUENCE [LARGE SCALE GENOMIC DNA]</scope>
    <source>
        <strain evidence="1">F-2</strain>
    </source>
</reference>
<dbReference type="InterPro" id="IPR031734">
    <property type="entry name" value="MBF2"/>
</dbReference>
<evidence type="ECO:0000313" key="2">
    <source>
        <dbReference type="Proteomes" id="UP000007151"/>
    </source>
</evidence>
<dbReference type="eggNOG" id="ENOG502R0ZV">
    <property type="taxonomic scope" value="Eukaryota"/>
</dbReference>